<protein>
    <submittedName>
        <fullName evidence="2">Uncharacterized protein</fullName>
    </submittedName>
</protein>
<evidence type="ECO:0000256" key="1">
    <source>
        <dbReference type="SAM" id="MobiDB-lite"/>
    </source>
</evidence>
<name>A0A0E9XLP6_ANGAN</name>
<sequence length="27" mass="3257">MAGYCHRAREQRDQLQQHDSQSGDRQR</sequence>
<dbReference type="EMBL" id="GBXM01004905">
    <property type="protein sequence ID" value="JAI03673.1"/>
    <property type="molecule type" value="Transcribed_RNA"/>
</dbReference>
<proteinExistence type="predicted"/>
<evidence type="ECO:0000313" key="2">
    <source>
        <dbReference type="EMBL" id="JAI03673.1"/>
    </source>
</evidence>
<organism evidence="2">
    <name type="scientific">Anguilla anguilla</name>
    <name type="common">European freshwater eel</name>
    <name type="synonym">Muraena anguilla</name>
    <dbReference type="NCBI Taxonomy" id="7936"/>
    <lineage>
        <taxon>Eukaryota</taxon>
        <taxon>Metazoa</taxon>
        <taxon>Chordata</taxon>
        <taxon>Craniata</taxon>
        <taxon>Vertebrata</taxon>
        <taxon>Euteleostomi</taxon>
        <taxon>Actinopterygii</taxon>
        <taxon>Neopterygii</taxon>
        <taxon>Teleostei</taxon>
        <taxon>Anguilliformes</taxon>
        <taxon>Anguillidae</taxon>
        <taxon>Anguilla</taxon>
    </lineage>
</organism>
<dbReference type="AlphaFoldDB" id="A0A0E9XLP6"/>
<reference evidence="2" key="2">
    <citation type="journal article" date="2015" name="Fish Shellfish Immunol.">
        <title>Early steps in the European eel (Anguilla anguilla)-Vibrio vulnificus interaction in the gills: Role of the RtxA13 toxin.</title>
        <authorList>
            <person name="Callol A."/>
            <person name="Pajuelo D."/>
            <person name="Ebbesson L."/>
            <person name="Teles M."/>
            <person name="MacKenzie S."/>
            <person name="Amaro C."/>
        </authorList>
    </citation>
    <scope>NUCLEOTIDE SEQUENCE</scope>
</reference>
<feature type="compositionally biased region" description="Basic and acidic residues" evidence="1">
    <location>
        <begin position="7"/>
        <end position="27"/>
    </location>
</feature>
<reference evidence="2" key="1">
    <citation type="submission" date="2014-11" db="EMBL/GenBank/DDBJ databases">
        <authorList>
            <person name="Amaro Gonzalez C."/>
        </authorList>
    </citation>
    <scope>NUCLEOTIDE SEQUENCE</scope>
</reference>
<accession>A0A0E9XLP6</accession>
<feature type="region of interest" description="Disordered" evidence="1">
    <location>
        <begin position="1"/>
        <end position="27"/>
    </location>
</feature>